<evidence type="ECO:0000313" key="1">
    <source>
        <dbReference type="EMBL" id="MFC7382070.1"/>
    </source>
</evidence>
<organism evidence="1 2">
    <name type="scientific">Sphaerisporangium rhizosphaerae</name>
    <dbReference type="NCBI Taxonomy" id="2269375"/>
    <lineage>
        <taxon>Bacteria</taxon>
        <taxon>Bacillati</taxon>
        <taxon>Actinomycetota</taxon>
        <taxon>Actinomycetes</taxon>
        <taxon>Streptosporangiales</taxon>
        <taxon>Streptosporangiaceae</taxon>
        <taxon>Sphaerisporangium</taxon>
    </lineage>
</organism>
<evidence type="ECO:0000313" key="2">
    <source>
        <dbReference type="Proteomes" id="UP001596496"/>
    </source>
</evidence>
<dbReference type="EMBL" id="JBHTCG010000004">
    <property type="protein sequence ID" value="MFC7382070.1"/>
    <property type="molecule type" value="Genomic_DNA"/>
</dbReference>
<sequence length="181" mass="19979">MRRYLRWFGRTGARLVRHAEAGDAQACLRLWVITLLHDRLAEARDWLHQAAAAGDDEAVRLRAHPAPRKAATELAYVYATAYETEGNKISLAIFFYQLAGRHGHAEAAFQLAAIHAGRGHQWLAATWFSRAADAGHPQASGRFTAISGAISGGGDLDDHTMLAELAREWRQEHSRWGASTV</sequence>
<reference evidence="2" key="1">
    <citation type="journal article" date="2019" name="Int. J. Syst. Evol. Microbiol.">
        <title>The Global Catalogue of Microorganisms (GCM) 10K type strain sequencing project: providing services to taxonomists for standard genome sequencing and annotation.</title>
        <authorList>
            <consortium name="The Broad Institute Genomics Platform"/>
            <consortium name="The Broad Institute Genome Sequencing Center for Infectious Disease"/>
            <person name="Wu L."/>
            <person name="Ma J."/>
        </authorList>
    </citation>
    <scope>NUCLEOTIDE SEQUENCE [LARGE SCALE GENOMIC DNA]</scope>
    <source>
        <strain evidence="2">CECT 7649</strain>
    </source>
</reference>
<evidence type="ECO:0008006" key="3">
    <source>
        <dbReference type="Google" id="ProtNLM"/>
    </source>
</evidence>
<proteinExistence type="predicted"/>
<protein>
    <recommendedName>
        <fullName evidence="3">Sel1 repeat family protein</fullName>
    </recommendedName>
</protein>
<dbReference type="RefSeq" id="WP_380825186.1">
    <property type="nucleotide sequence ID" value="NZ_JBHTCG010000004.1"/>
</dbReference>
<keyword evidence="2" id="KW-1185">Reference proteome</keyword>
<dbReference type="InterPro" id="IPR011990">
    <property type="entry name" value="TPR-like_helical_dom_sf"/>
</dbReference>
<name>A0ABW2P139_9ACTN</name>
<dbReference type="Proteomes" id="UP001596496">
    <property type="component" value="Unassembled WGS sequence"/>
</dbReference>
<comment type="caution">
    <text evidence="1">The sequence shown here is derived from an EMBL/GenBank/DDBJ whole genome shotgun (WGS) entry which is preliminary data.</text>
</comment>
<gene>
    <name evidence="1" type="ORF">ACFQSB_07615</name>
</gene>
<dbReference type="SUPFAM" id="SSF81901">
    <property type="entry name" value="HCP-like"/>
    <property type="match status" value="1"/>
</dbReference>
<accession>A0ABW2P139</accession>
<dbReference type="Gene3D" id="1.25.40.10">
    <property type="entry name" value="Tetratricopeptide repeat domain"/>
    <property type="match status" value="1"/>
</dbReference>